<comment type="caution">
    <text evidence="3">The sequence shown here is derived from an EMBL/GenBank/DDBJ whole genome shotgun (WGS) entry which is preliminary data.</text>
</comment>
<gene>
    <name evidence="3" type="ORF">E2562_009763</name>
</gene>
<feature type="chain" id="PRO_5026082630" description="DUF834 domain-containing protein" evidence="2">
    <location>
        <begin position="19"/>
        <end position="80"/>
    </location>
</feature>
<feature type="region of interest" description="Disordered" evidence="1">
    <location>
        <begin position="22"/>
        <end position="67"/>
    </location>
</feature>
<dbReference type="Proteomes" id="UP000479710">
    <property type="component" value="Unassembled WGS sequence"/>
</dbReference>
<reference evidence="3 4" key="1">
    <citation type="submission" date="2019-11" db="EMBL/GenBank/DDBJ databases">
        <title>Whole genome sequence of Oryza granulata.</title>
        <authorList>
            <person name="Li W."/>
        </authorList>
    </citation>
    <scope>NUCLEOTIDE SEQUENCE [LARGE SCALE GENOMIC DNA]</scope>
    <source>
        <strain evidence="4">cv. Menghai</strain>
        <tissue evidence="3">Leaf</tissue>
    </source>
</reference>
<evidence type="ECO:0000313" key="4">
    <source>
        <dbReference type="Proteomes" id="UP000479710"/>
    </source>
</evidence>
<proteinExistence type="predicted"/>
<evidence type="ECO:0000256" key="2">
    <source>
        <dbReference type="SAM" id="SignalP"/>
    </source>
</evidence>
<organism evidence="3 4">
    <name type="scientific">Oryza meyeriana var. granulata</name>
    <dbReference type="NCBI Taxonomy" id="110450"/>
    <lineage>
        <taxon>Eukaryota</taxon>
        <taxon>Viridiplantae</taxon>
        <taxon>Streptophyta</taxon>
        <taxon>Embryophyta</taxon>
        <taxon>Tracheophyta</taxon>
        <taxon>Spermatophyta</taxon>
        <taxon>Magnoliopsida</taxon>
        <taxon>Liliopsida</taxon>
        <taxon>Poales</taxon>
        <taxon>Poaceae</taxon>
        <taxon>BOP clade</taxon>
        <taxon>Oryzoideae</taxon>
        <taxon>Oryzeae</taxon>
        <taxon>Oryzinae</taxon>
        <taxon>Oryza</taxon>
        <taxon>Oryza meyeriana</taxon>
    </lineage>
</organism>
<keyword evidence="4" id="KW-1185">Reference proteome</keyword>
<dbReference type="AlphaFoldDB" id="A0A6G1EAW3"/>
<sequence>MSWALTLLKIANVTVVDGRQAPRPRWTVDGSGMGRHGQRGDGRRARGGRQRGDGRWPTGLAAARQARRRSNPVPWLRLCL</sequence>
<accession>A0A6G1EAW3</accession>
<feature type="compositionally biased region" description="Basic and acidic residues" evidence="1">
    <location>
        <begin position="38"/>
        <end position="54"/>
    </location>
</feature>
<name>A0A6G1EAW3_9ORYZ</name>
<evidence type="ECO:0000313" key="3">
    <source>
        <dbReference type="EMBL" id="KAF0921562.1"/>
    </source>
</evidence>
<keyword evidence="2" id="KW-0732">Signal</keyword>
<evidence type="ECO:0008006" key="5">
    <source>
        <dbReference type="Google" id="ProtNLM"/>
    </source>
</evidence>
<dbReference type="EMBL" id="SPHZ02000004">
    <property type="protein sequence ID" value="KAF0921562.1"/>
    <property type="molecule type" value="Genomic_DNA"/>
</dbReference>
<evidence type="ECO:0000256" key="1">
    <source>
        <dbReference type="SAM" id="MobiDB-lite"/>
    </source>
</evidence>
<feature type="signal peptide" evidence="2">
    <location>
        <begin position="1"/>
        <end position="18"/>
    </location>
</feature>
<protein>
    <recommendedName>
        <fullName evidence="5">DUF834 domain-containing protein</fullName>
    </recommendedName>
</protein>